<feature type="transmembrane region" description="Helical" evidence="1">
    <location>
        <begin position="159"/>
        <end position="179"/>
    </location>
</feature>
<dbReference type="AlphaFoldDB" id="A0A9D2QI12"/>
<feature type="transmembrane region" description="Helical" evidence="1">
    <location>
        <begin position="79"/>
        <end position="98"/>
    </location>
</feature>
<protein>
    <recommendedName>
        <fullName evidence="4">DUF4129 domain-containing protein</fullName>
    </recommendedName>
</protein>
<evidence type="ECO:0000313" key="3">
    <source>
        <dbReference type="Proteomes" id="UP000823922"/>
    </source>
</evidence>
<keyword evidence="1" id="KW-0472">Membrane</keyword>
<proteinExistence type="predicted"/>
<accession>A0A9D2QI12</accession>
<comment type="caution">
    <text evidence="2">The sequence shown here is derived from an EMBL/GenBank/DDBJ whole genome shotgun (WGS) entry which is preliminary data.</text>
</comment>
<gene>
    <name evidence="2" type="ORF">H9926_08110</name>
</gene>
<evidence type="ECO:0000256" key="1">
    <source>
        <dbReference type="SAM" id="Phobius"/>
    </source>
</evidence>
<feature type="transmembrane region" description="Helical" evidence="1">
    <location>
        <begin position="133"/>
        <end position="153"/>
    </location>
</feature>
<sequence>MNEKWMRPVELMEILLNFLTVFCVETALFAAFVPLNGALEGEVPEAAAGAFLPAALPYQLLLAGVPVCFWLIRIFVSRFWLFSLLHAGVFLAAVLGLGQNGIQRAVFGILAGLYLIVSFRIRLQEGREDEGLLGPAVALIAAAASILLCAYLGDGAACGRILNAALLYAFLFFADTYLRNLERFIQFNKSSNSHIPVRRMLLRGGGLTAVCSLCVVALLALGANQTFMDRAGEALKNVLLWCIRGIFRLIRFLFNLFGSEGGEQAAAVREEAAMQLMETEVQKQPLWLEVLYQIVEYMILIGAAVLVVFLLYKAVTALARMFYEGKTKRTQDGQKTEEIRETLRVEKKKRDRQEAVRIFARTPEERIRRIFVRTVQKSERFRNPEGRTAGARGKDLWRKDAREKLVRAKTARELEVLFPDGEGQKEAFAELAGLYEKARYAGTDVPGRRGDRIGPEDVKRAEACRDVLLGKKG</sequence>
<evidence type="ECO:0000313" key="2">
    <source>
        <dbReference type="EMBL" id="HJC87961.1"/>
    </source>
</evidence>
<keyword evidence="1" id="KW-0812">Transmembrane</keyword>
<feature type="transmembrane region" description="Helical" evidence="1">
    <location>
        <begin position="104"/>
        <end position="121"/>
    </location>
</feature>
<reference evidence="2" key="1">
    <citation type="journal article" date="2021" name="PeerJ">
        <title>Extensive microbial diversity within the chicken gut microbiome revealed by metagenomics and culture.</title>
        <authorList>
            <person name="Gilroy R."/>
            <person name="Ravi A."/>
            <person name="Getino M."/>
            <person name="Pursley I."/>
            <person name="Horton D.L."/>
            <person name="Alikhan N.F."/>
            <person name="Baker D."/>
            <person name="Gharbi K."/>
            <person name="Hall N."/>
            <person name="Watson M."/>
            <person name="Adriaenssens E.M."/>
            <person name="Foster-Nyarko E."/>
            <person name="Jarju S."/>
            <person name="Secka A."/>
            <person name="Antonio M."/>
            <person name="Oren A."/>
            <person name="Chaudhuri R.R."/>
            <person name="La Ragione R."/>
            <person name="Hildebrand F."/>
            <person name="Pallen M.J."/>
        </authorList>
    </citation>
    <scope>NUCLEOTIDE SEQUENCE</scope>
    <source>
        <strain evidence="2">ChiBcec1-1630</strain>
    </source>
</reference>
<keyword evidence="1" id="KW-1133">Transmembrane helix</keyword>
<feature type="transmembrane region" description="Helical" evidence="1">
    <location>
        <begin position="200"/>
        <end position="221"/>
    </location>
</feature>
<feature type="transmembrane region" description="Helical" evidence="1">
    <location>
        <begin position="14"/>
        <end position="35"/>
    </location>
</feature>
<organism evidence="2 3">
    <name type="scientific">Candidatus Eisenbergiella intestinigallinarum</name>
    <dbReference type="NCBI Taxonomy" id="2838549"/>
    <lineage>
        <taxon>Bacteria</taxon>
        <taxon>Bacillati</taxon>
        <taxon>Bacillota</taxon>
        <taxon>Clostridia</taxon>
        <taxon>Lachnospirales</taxon>
        <taxon>Lachnospiraceae</taxon>
        <taxon>Eisenbergiella</taxon>
    </lineage>
</organism>
<feature type="transmembrane region" description="Helical" evidence="1">
    <location>
        <begin position="47"/>
        <end position="72"/>
    </location>
</feature>
<dbReference type="EMBL" id="DWVS01000201">
    <property type="protein sequence ID" value="HJC87961.1"/>
    <property type="molecule type" value="Genomic_DNA"/>
</dbReference>
<name>A0A9D2QI12_9FIRM</name>
<evidence type="ECO:0008006" key="4">
    <source>
        <dbReference type="Google" id="ProtNLM"/>
    </source>
</evidence>
<dbReference type="Proteomes" id="UP000823922">
    <property type="component" value="Unassembled WGS sequence"/>
</dbReference>
<reference evidence="2" key="2">
    <citation type="submission" date="2021-04" db="EMBL/GenBank/DDBJ databases">
        <authorList>
            <person name="Gilroy R."/>
        </authorList>
    </citation>
    <scope>NUCLEOTIDE SEQUENCE</scope>
    <source>
        <strain evidence="2">ChiBcec1-1630</strain>
    </source>
</reference>
<feature type="transmembrane region" description="Helical" evidence="1">
    <location>
        <begin position="290"/>
        <end position="312"/>
    </location>
</feature>